<dbReference type="InterPro" id="IPR002716">
    <property type="entry name" value="PIN_dom"/>
</dbReference>
<protein>
    <recommendedName>
        <fullName evidence="1">PIN domain-containing protein</fullName>
    </recommendedName>
</protein>
<name>A0A3T0EDE8_9PROT</name>
<evidence type="ECO:0000313" key="2">
    <source>
        <dbReference type="EMBL" id="AZU05304.1"/>
    </source>
</evidence>
<dbReference type="CDD" id="cd18692">
    <property type="entry name" value="PIN_VapC-like"/>
    <property type="match status" value="1"/>
</dbReference>
<evidence type="ECO:0000313" key="3">
    <source>
        <dbReference type="Proteomes" id="UP000286954"/>
    </source>
</evidence>
<accession>A0A3T0EDE8</accession>
<keyword evidence="3" id="KW-1185">Reference proteome</keyword>
<sequence>MSAAFFDTNLIVYAADTDCEAPERRDMARSLLLNRDVTVSTQVLMEVYSVLRRKLGYAPQEAADWVHTLRDETVVVPGPEDVISAIDTAHRFDISHWDGLILQAAGKAGLSLVYSEDLNHGQAYGPVTVCNPFIEDFLA</sequence>
<dbReference type="InterPro" id="IPR029060">
    <property type="entry name" value="PIN-like_dom_sf"/>
</dbReference>
<dbReference type="KEGG" id="gak:X907_2795"/>
<evidence type="ECO:0000259" key="1">
    <source>
        <dbReference type="Pfam" id="PF01850"/>
    </source>
</evidence>
<dbReference type="EMBL" id="CP018911">
    <property type="protein sequence ID" value="AZU05304.1"/>
    <property type="molecule type" value="Genomic_DNA"/>
</dbReference>
<dbReference type="Pfam" id="PF01850">
    <property type="entry name" value="PIN"/>
    <property type="match status" value="1"/>
</dbReference>
<dbReference type="Gene3D" id="3.40.50.1010">
    <property type="entry name" value="5'-nuclease"/>
    <property type="match status" value="1"/>
</dbReference>
<feature type="domain" description="PIN" evidence="1">
    <location>
        <begin position="5"/>
        <end position="119"/>
    </location>
</feature>
<dbReference type="AlphaFoldDB" id="A0A3T0EDE8"/>
<dbReference type="SUPFAM" id="SSF88723">
    <property type="entry name" value="PIN domain-like"/>
    <property type="match status" value="1"/>
</dbReference>
<dbReference type="Proteomes" id="UP000286954">
    <property type="component" value="Chromosome"/>
</dbReference>
<organism evidence="2 3">
    <name type="scientific">Glycocaulis alkaliphilus</name>
    <dbReference type="NCBI Taxonomy" id="1434191"/>
    <lineage>
        <taxon>Bacteria</taxon>
        <taxon>Pseudomonadati</taxon>
        <taxon>Pseudomonadota</taxon>
        <taxon>Alphaproteobacteria</taxon>
        <taxon>Maricaulales</taxon>
        <taxon>Maricaulaceae</taxon>
        <taxon>Glycocaulis</taxon>
    </lineage>
</organism>
<gene>
    <name evidence="2" type="ORF">X907_2795</name>
</gene>
<dbReference type="RefSeq" id="WP_170175578.1">
    <property type="nucleotide sequence ID" value="NZ_BMFB01000004.1"/>
</dbReference>
<proteinExistence type="predicted"/>
<reference evidence="2 3" key="1">
    <citation type="submission" date="2016-12" db="EMBL/GenBank/DDBJ databases">
        <title>The genome of dimorphic prosthecate Glycocaulis alkaliphilus 6b-8t, isolated from crude oil dictates its adaptability in petroleum environments.</title>
        <authorList>
            <person name="Wu X.-L."/>
            <person name="Geng S."/>
        </authorList>
    </citation>
    <scope>NUCLEOTIDE SEQUENCE [LARGE SCALE GENOMIC DNA]</scope>
    <source>
        <strain evidence="2 3">6B-8</strain>
    </source>
</reference>